<protein>
    <submittedName>
        <fullName evidence="2">Uncharacterized protein</fullName>
    </submittedName>
</protein>
<dbReference type="AlphaFoldDB" id="A0A318JMI2"/>
<feature type="region of interest" description="Disordered" evidence="1">
    <location>
        <begin position="96"/>
        <end position="124"/>
    </location>
</feature>
<dbReference type="RefSeq" id="WP_059284654.1">
    <property type="nucleotide sequence ID" value="NZ_LNQU01000005.1"/>
</dbReference>
<name>A0A318JMI2_9NEIS</name>
<reference evidence="2 3" key="1">
    <citation type="submission" date="2018-05" db="EMBL/GenBank/DDBJ databases">
        <title>Genomic Encyclopedia of Type Strains, Phase IV (KMG-IV): sequencing the most valuable type-strain genomes for metagenomic binning, comparative biology and taxonomic classification.</title>
        <authorList>
            <person name="Goeker M."/>
        </authorList>
    </citation>
    <scope>NUCLEOTIDE SEQUENCE [LARGE SCALE GENOMIC DNA]</scope>
    <source>
        <strain evidence="2 3">DSM 25134</strain>
    </source>
</reference>
<dbReference type="Proteomes" id="UP000248395">
    <property type="component" value="Unassembled WGS sequence"/>
</dbReference>
<keyword evidence="3" id="KW-1185">Reference proteome</keyword>
<comment type="caution">
    <text evidence="2">The sequence shown here is derived from an EMBL/GenBank/DDBJ whole genome shotgun (WGS) entry which is preliminary data.</text>
</comment>
<gene>
    <name evidence="2" type="ORF">DFR38_10441</name>
</gene>
<dbReference type="OrthoDB" id="8613069at2"/>
<evidence type="ECO:0000313" key="2">
    <source>
        <dbReference type="EMBL" id="PXX49401.1"/>
    </source>
</evidence>
<proteinExistence type="predicted"/>
<organism evidence="2 3">
    <name type="scientific">Aquitalea magnusonii</name>
    <dbReference type="NCBI Taxonomy" id="332411"/>
    <lineage>
        <taxon>Bacteria</taxon>
        <taxon>Pseudomonadati</taxon>
        <taxon>Pseudomonadota</taxon>
        <taxon>Betaproteobacteria</taxon>
        <taxon>Neisseriales</taxon>
        <taxon>Chromobacteriaceae</taxon>
        <taxon>Aquitalea</taxon>
    </lineage>
</organism>
<sequence>MRAATDQLRDIRAGEMVEELTEQLAQVVNAVLATGKKGNLTLKLNVDPASKGDAVVTITDDIKVTIPREKKAGTLMFALPSGSLQRQDPRQTELKLEAAPKSENTQPLAAVPTTPTALKAAGGN</sequence>
<evidence type="ECO:0000256" key="1">
    <source>
        <dbReference type="SAM" id="MobiDB-lite"/>
    </source>
</evidence>
<evidence type="ECO:0000313" key="3">
    <source>
        <dbReference type="Proteomes" id="UP000248395"/>
    </source>
</evidence>
<dbReference type="EMBL" id="QJKC01000004">
    <property type="protein sequence ID" value="PXX49401.1"/>
    <property type="molecule type" value="Genomic_DNA"/>
</dbReference>
<accession>A0A318JMI2</accession>